<dbReference type="InterPro" id="IPR036294">
    <property type="entry name" value="Rbstp2229-like_sf"/>
</dbReference>
<organism evidence="1 2">
    <name type="scientific">Marininema halotolerans</name>
    <dbReference type="NCBI Taxonomy" id="1155944"/>
    <lineage>
        <taxon>Bacteria</taxon>
        <taxon>Bacillati</taxon>
        <taxon>Bacillota</taxon>
        <taxon>Bacilli</taxon>
        <taxon>Bacillales</taxon>
        <taxon>Thermoactinomycetaceae</taxon>
        <taxon>Marininema</taxon>
    </lineage>
</organism>
<dbReference type="AlphaFoldDB" id="A0A1I6UT78"/>
<evidence type="ECO:0000313" key="1">
    <source>
        <dbReference type="EMBL" id="SFT04669.1"/>
    </source>
</evidence>
<gene>
    <name evidence="1" type="ORF">SAMN05444972_12021</name>
</gene>
<evidence type="ECO:0008006" key="3">
    <source>
        <dbReference type="Google" id="ProtNLM"/>
    </source>
</evidence>
<evidence type="ECO:0000313" key="2">
    <source>
        <dbReference type="Proteomes" id="UP000198660"/>
    </source>
</evidence>
<proteinExistence type="predicted"/>
<dbReference type="Proteomes" id="UP000198660">
    <property type="component" value="Unassembled WGS sequence"/>
</dbReference>
<keyword evidence="2" id="KW-1185">Reference proteome</keyword>
<dbReference type="Gene3D" id="3.30.310.120">
    <property type="entry name" value="Rbstp2229 like protein"/>
    <property type="match status" value="1"/>
</dbReference>
<dbReference type="Pfam" id="PF08968">
    <property type="entry name" value="DUF1885"/>
    <property type="match status" value="1"/>
</dbReference>
<sequence>MANFPETEVTDGVSKTAYIKMVDTSIQQTLTLDDVKKAFDHYLHMTQLTGEQLNWSYANNAFPYTVEEHIHEGSPYLLLKGKDTRLYKYLLIGVGKKPSSTEDCIQIVVPRGATHGDTAKANEFSRFLARRFQAELQMLNGRVMYFNPRKL</sequence>
<protein>
    <recommendedName>
        <fullName evidence="3">DUF1885 family protein</fullName>
    </recommendedName>
</protein>
<dbReference type="OrthoDB" id="2966171at2"/>
<dbReference type="InterPro" id="IPR015062">
    <property type="entry name" value="DUF1885"/>
</dbReference>
<dbReference type="SUPFAM" id="SSF111171">
    <property type="entry name" value="Rbstp2229 protein"/>
    <property type="match status" value="1"/>
</dbReference>
<dbReference type="Gene3D" id="1.20.5.850">
    <property type="entry name" value="Rbstp2229 protein"/>
    <property type="match status" value="1"/>
</dbReference>
<accession>A0A1I6UT78</accession>
<reference evidence="2" key="1">
    <citation type="submission" date="2016-10" db="EMBL/GenBank/DDBJ databases">
        <authorList>
            <person name="Varghese N."/>
            <person name="Submissions S."/>
        </authorList>
    </citation>
    <scope>NUCLEOTIDE SEQUENCE [LARGE SCALE GENOMIC DNA]</scope>
    <source>
        <strain evidence="2">DSM 45789</strain>
    </source>
</reference>
<dbReference type="EMBL" id="FPAA01000020">
    <property type="protein sequence ID" value="SFT04669.1"/>
    <property type="molecule type" value="Genomic_DNA"/>
</dbReference>
<name>A0A1I6UT78_9BACL</name>